<sequence length="125" mass="13067">MRVGLPGLWEDSRADRGRTAALPTGQAEPPLLAPADASPTLGSADTSVFFSSNRQHPDLCRSALLGAQGCSPLGRSPGLSPPTPDHPEDPGLPAPLLSSPPTGTCCRLFCLLPPGPAHRRRFLQI</sequence>
<gene>
    <name evidence="1" type="ORF">MRATA1EN22A_LOCUS8820</name>
</gene>
<evidence type="ECO:0000313" key="1">
    <source>
        <dbReference type="EMBL" id="CAM9883666.1"/>
    </source>
</evidence>
<proteinExistence type="predicted"/>
<dbReference type="EMBL" id="OX596086">
    <property type="protein sequence ID" value="CAM9883666.1"/>
    <property type="molecule type" value="Genomic_DNA"/>
</dbReference>
<evidence type="ECO:0000313" key="2">
    <source>
        <dbReference type="Proteomes" id="UP001162501"/>
    </source>
</evidence>
<reference evidence="1" key="1">
    <citation type="submission" date="2023-05" db="EMBL/GenBank/DDBJ databases">
        <authorList>
            <consortium name="ELIXIR-Norway"/>
        </authorList>
    </citation>
    <scope>NUCLEOTIDE SEQUENCE</scope>
</reference>
<dbReference type="Proteomes" id="UP001162501">
    <property type="component" value="Chromosome 2"/>
</dbReference>
<organism evidence="1 2">
    <name type="scientific">Rangifer tarandus platyrhynchus</name>
    <name type="common">Svalbard reindeer</name>
    <dbReference type="NCBI Taxonomy" id="3082113"/>
    <lineage>
        <taxon>Eukaryota</taxon>
        <taxon>Metazoa</taxon>
        <taxon>Chordata</taxon>
        <taxon>Craniata</taxon>
        <taxon>Vertebrata</taxon>
        <taxon>Euteleostomi</taxon>
        <taxon>Mammalia</taxon>
        <taxon>Eutheria</taxon>
        <taxon>Laurasiatheria</taxon>
        <taxon>Artiodactyla</taxon>
        <taxon>Ruminantia</taxon>
        <taxon>Pecora</taxon>
        <taxon>Cervidae</taxon>
        <taxon>Odocoileinae</taxon>
        <taxon>Rangifer</taxon>
    </lineage>
</organism>
<reference evidence="1" key="2">
    <citation type="submission" date="2025-03" db="EMBL/GenBank/DDBJ databases">
        <authorList>
            <consortium name="ELIXIR-Norway"/>
            <consortium name="Elixir Norway"/>
        </authorList>
    </citation>
    <scope>NUCLEOTIDE SEQUENCE</scope>
</reference>
<accession>A0AC59YQC8</accession>
<name>A0AC59YQC8_RANTA</name>
<protein>
    <submittedName>
        <fullName evidence="1">Uncharacterized protein</fullName>
    </submittedName>
</protein>